<dbReference type="InterPro" id="IPR000792">
    <property type="entry name" value="Tscrpt_reg_LuxR_C"/>
</dbReference>
<dbReference type="InterPro" id="IPR016032">
    <property type="entry name" value="Sig_transdc_resp-reg_C-effctor"/>
</dbReference>
<dbReference type="PRINTS" id="PR00038">
    <property type="entry name" value="HTHLUXR"/>
</dbReference>
<keyword evidence="1" id="KW-0805">Transcription regulation</keyword>
<dbReference type="EMBL" id="AM420293">
    <property type="protein sequence ID" value="CAM04679.1"/>
    <property type="molecule type" value="Genomic_DNA"/>
</dbReference>
<dbReference type="SMART" id="SM00421">
    <property type="entry name" value="HTH_LUXR"/>
    <property type="match status" value="1"/>
</dbReference>
<keyword evidence="3" id="KW-0804">Transcription</keyword>
<evidence type="ECO:0000256" key="1">
    <source>
        <dbReference type="ARBA" id="ARBA00023015"/>
    </source>
</evidence>
<name>A4FKV4_SACEN</name>
<evidence type="ECO:0000256" key="3">
    <source>
        <dbReference type="ARBA" id="ARBA00023163"/>
    </source>
</evidence>
<dbReference type="Proteomes" id="UP000006728">
    <property type="component" value="Chromosome"/>
</dbReference>
<evidence type="ECO:0000259" key="4">
    <source>
        <dbReference type="PROSITE" id="PS50043"/>
    </source>
</evidence>
<dbReference type="STRING" id="405948.SACE_5445"/>
<dbReference type="InterPro" id="IPR039420">
    <property type="entry name" value="WalR-like"/>
</dbReference>
<evidence type="ECO:0000313" key="5">
    <source>
        <dbReference type="EMBL" id="CAM04679.1"/>
    </source>
</evidence>
<dbReference type="HOGENOM" id="CLU_000445_90_11_11"/>
<reference evidence="5 6" key="1">
    <citation type="journal article" date="2007" name="Nat. Biotechnol.">
        <title>Complete genome sequence of the erythromycin-producing bacterium Saccharopolyspora erythraea NRRL23338.</title>
        <authorList>
            <person name="Oliynyk M."/>
            <person name="Samborskyy M."/>
            <person name="Lester J.B."/>
            <person name="Mironenko T."/>
            <person name="Scott N."/>
            <person name="Dickens S."/>
            <person name="Haydock S.F."/>
            <person name="Leadlay P.F."/>
        </authorList>
    </citation>
    <scope>NUCLEOTIDE SEQUENCE [LARGE SCALE GENOMIC DNA]</scope>
    <source>
        <strain evidence="6">ATCC 11635 / DSM 40517 / JCM 4748 / NBRC 13426 / NCIMB 8594 / NRRL 2338</strain>
    </source>
</reference>
<gene>
    <name evidence="5" type="primary">degU</name>
    <name evidence="5" type="ordered locus">SACE_5445</name>
</gene>
<dbReference type="SUPFAM" id="SSF46894">
    <property type="entry name" value="C-terminal effector domain of the bipartite response regulators"/>
    <property type="match status" value="1"/>
</dbReference>
<dbReference type="GO" id="GO:0003677">
    <property type="term" value="F:DNA binding"/>
    <property type="evidence" value="ECO:0007669"/>
    <property type="project" value="UniProtKB-KW"/>
</dbReference>
<protein>
    <submittedName>
        <fullName evidence="5">Two-component response regulator</fullName>
    </submittedName>
</protein>
<feature type="domain" description="HTH luxR-type" evidence="4">
    <location>
        <begin position="87"/>
        <end position="154"/>
    </location>
</feature>
<evidence type="ECO:0000256" key="2">
    <source>
        <dbReference type="ARBA" id="ARBA00023125"/>
    </source>
</evidence>
<accession>A4FKV4</accession>
<keyword evidence="6" id="KW-1185">Reference proteome</keyword>
<proteinExistence type="predicted"/>
<dbReference type="eggNOG" id="COG2197">
    <property type="taxonomic scope" value="Bacteria"/>
</dbReference>
<organism evidence="5 6">
    <name type="scientific">Saccharopolyspora erythraea (strain ATCC 11635 / DSM 40517 / JCM 4748 / NBRC 13426 / NCIMB 8594 / NRRL 2338)</name>
    <dbReference type="NCBI Taxonomy" id="405948"/>
    <lineage>
        <taxon>Bacteria</taxon>
        <taxon>Bacillati</taxon>
        <taxon>Actinomycetota</taxon>
        <taxon>Actinomycetes</taxon>
        <taxon>Pseudonocardiales</taxon>
        <taxon>Pseudonocardiaceae</taxon>
        <taxon>Saccharopolyspora</taxon>
    </lineage>
</organism>
<dbReference type="PANTHER" id="PTHR43214">
    <property type="entry name" value="TWO-COMPONENT RESPONSE REGULATOR"/>
    <property type="match status" value="1"/>
</dbReference>
<dbReference type="KEGG" id="sen:SACE_5445"/>
<dbReference type="CDD" id="cd06170">
    <property type="entry name" value="LuxR_C_like"/>
    <property type="match status" value="1"/>
</dbReference>
<dbReference type="GO" id="GO:0006355">
    <property type="term" value="P:regulation of DNA-templated transcription"/>
    <property type="evidence" value="ECO:0007669"/>
    <property type="project" value="InterPro"/>
</dbReference>
<dbReference type="PANTHER" id="PTHR43214:SF24">
    <property type="entry name" value="TRANSCRIPTIONAL REGULATORY PROTEIN NARL-RELATED"/>
    <property type="match status" value="1"/>
</dbReference>
<dbReference type="PROSITE" id="PS50043">
    <property type="entry name" value="HTH_LUXR_2"/>
    <property type="match status" value="1"/>
</dbReference>
<sequence length="156" mass="17680">MSTLDTLRDLRSNASGRVLLISEYEWKRYMATAVRYGVRAVLWRGRFSRKAFLETIRTIGNGGGVLPPALQGALVEEFERIREHVLAPRDLTMHGLTSREVDVLHGVADGLSLEEIAQKLAYSERTIKNILYQFMKRLGLRNRAHAVAYAIRLGII</sequence>
<dbReference type="Pfam" id="PF00196">
    <property type="entry name" value="GerE"/>
    <property type="match status" value="1"/>
</dbReference>
<dbReference type="AlphaFoldDB" id="A4FKV4"/>
<evidence type="ECO:0000313" key="6">
    <source>
        <dbReference type="Proteomes" id="UP000006728"/>
    </source>
</evidence>
<dbReference type="Gene3D" id="3.40.50.2300">
    <property type="match status" value="1"/>
</dbReference>
<keyword evidence="2" id="KW-0238">DNA-binding</keyword>